<dbReference type="Proteomes" id="UP000095767">
    <property type="component" value="Unassembled WGS sequence"/>
</dbReference>
<comment type="caution">
    <text evidence="1">The sequence shown here is derived from an EMBL/GenBank/DDBJ whole genome shotgun (WGS) entry which is preliminary data.</text>
</comment>
<gene>
    <name evidence="1" type="ORF">BAE44_0017038</name>
</gene>
<reference evidence="1 2" key="1">
    <citation type="submission" date="2016-09" db="EMBL/GenBank/DDBJ databases">
        <title>The draft genome of Dichanthelium oligosanthes: A C3 panicoid grass species.</title>
        <authorList>
            <person name="Studer A.J."/>
            <person name="Schnable J.C."/>
            <person name="Brutnell T.P."/>
        </authorList>
    </citation>
    <scope>NUCLEOTIDE SEQUENCE [LARGE SCALE GENOMIC DNA]</scope>
    <source>
        <strain evidence="2">cv. Kellogg 1175</strain>
        <tissue evidence="1">Leaf</tissue>
    </source>
</reference>
<evidence type="ECO:0008006" key="3">
    <source>
        <dbReference type="Google" id="ProtNLM"/>
    </source>
</evidence>
<accession>A0A1E5V9W6</accession>
<evidence type="ECO:0000313" key="2">
    <source>
        <dbReference type="Proteomes" id="UP000095767"/>
    </source>
</evidence>
<dbReference type="OrthoDB" id="4062651at2759"/>
<sequence>MPVPVIAAGGLGNGTWGGQAWGLSDGGTYILSAANNEFIVTGCILFVELLVTGDDRVINSCGTVCGTAPTPTPDPVQTSRRCCKKCSGIGWCQTPIPTAGASYDVRLRFVYHGLIPTSLFLFLPDLSFSVLIAEEGWFDGNSAFNLTAVPAAGRSTHNRVPAVLAWAIRSSVLQGPNKTLDENATCPRDIGSTAACHSRYSSCTSIHTSDNIYTRGYTCKCWDGYRGNPYLPDGCQGKHYLLLSQITLDEIDGSN</sequence>
<protein>
    <recommendedName>
        <fullName evidence="3">Wall-associated receptor kinase galacturonan-binding domain-containing protein</fullName>
    </recommendedName>
</protein>
<dbReference type="PANTHER" id="PTHR33491">
    <property type="entry name" value="OSJNBA0016N04.9 PROTEIN"/>
    <property type="match status" value="1"/>
</dbReference>
<dbReference type="AlphaFoldDB" id="A0A1E5V9W6"/>
<dbReference type="EMBL" id="LWDX02046787">
    <property type="protein sequence ID" value="OEL21943.1"/>
    <property type="molecule type" value="Genomic_DNA"/>
</dbReference>
<keyword evidence="2" id="KW-1185">Reference proteome</keyword>
<dbReference type="STRING" id="888268.A0A1E5V9W6"/>
<proteinExistence type="predicted"/>
<name>A0A1E5V9W6_9POAL</name>
<organism evidence="1 2">
    <name type="scientific">Dichanthelium oligosanthes</name>
    <dbReference type="NCBI Taxonomy" id="888268"/>
    <lineage>
        <taxon>Eukaryota</taxon>
        <taxon>Viridiplantae</taxon>
        <taxon>Streptophyta</taxon>
        <taxon>Embryophyta</taxon>
        <taxon>Tracheophyta</taxon>
        <taxon>Spermatophyta</taxon>
        <taxon>Magnoliopsida</taxon>
        <taxon>Liliopsida</taxon>
        <taxon>Poales</taxon>
        <taxon>Poaceae</taxon>
        <taxon>PACMAD clade</taxon>
        <taxon>Panicoideae</taxon>
        <taxon>Panicodae</taxon>
        <taxon>Paniceae</taxon>
        <taxon>Dichantheliinae</taxon>
        <taxon>Dichanthelium</taxon>
    </lineage>
</organism>
<evidence type="ECO:0000313" key="1">
    <source>
        <dbReference type="EMBL" id="OEL21943.1"/>
    </source>
</evidence>